<dbReference type="EMBL" id="VJWE01000017">
    <property type="protein sequence ID" value="TWG33799.1"/>
    <property type="molecule type" value="Genomic_DNA"/>
</dbReference>
<dbReference type="NCBIfam" id="TIGR03170">
    <property type="entry name" value="flgA_cterm"/>
    <property type="match status" value="1"/>
</dbReference>
<reference evidence="5 6" key="1">
    <citation type="journal article" date="2015" name="Stand. Genomic Sci.">
        <title>Genomic Encyclopedia of Bacterial and Archaeal Type Strains, Phase III: the genomes of soil and plant-associated and newly described type strains.</title>
        <authorList>
            <person name="Whitman W.B."/>
            <person name="Woyke T."/>
            <person name="Klenk H.P."/>
            <person name="Zhou Y."/>
            <person name="Lilburn T.G."/>
            <person name="Beck B.J."/>
            <person name="De Vos P."/>
            <person name="Vandamme P."/>
            <person name="Eisen J.A."/>
            <person name="Garrity G."/>
            <person name="Hugenholtz P."/>
            <person name="Kyrpides N.C."/>
        </authorList>
    </citation>
    <scope>NUCLEOTIDE SEQUENCE [LARGE SCALE GENOMIC DNA]</scope>
    <source>
        <strain evidence="5 6">DSM 64</strain>
    </source>
</reference>
<dbReference type="InterPro" id="IPR041231">
    <property type="entry name" value="FlgA_N"/>
</dbReference>
<dbReference type="InterPro" id="IPR013974">
    <property type="entry name" value="SAF"/>
</dbReference>
<dbReference type="Proteomes" id="UP000321485">
    <property type="component" value="Unassembled WGS sequence"/>
</dbReference>
<evidence type="ECO:0000256" key="2">
    <source>
        <dbReference type="ARBA" id="ARBA00022729"/>
    </source>
</evidence>
<dbReference type="GO" id="GO:0042597">
    <property type="term" value="C:periplasmic space"/>
    <property type="evidence" value="ECO:0007669"/>
    <property type="project" value="UniProtKB-SubCell"/>
</dbReference>
<dbReference type="PANTHER" id="PTHR36307:SF1">
    <property type="entry name" value="FLAGELLA BASAL BODY P-RING FORMATION PROTEIN FLGA"/>
    <property type="match status" value="1"/>
</dbReference>
<dbReference type="Pfam" id="PF13144">
    <property type="entry name" value="ChapFlgA"/>
    <property type="match status" value="1"/>
</dbReference>
<dbReference type="Gene3D" id="3.90.1210.10">
    <property type="entry name" value="Antifreeze-like/N-acetylneuraminic acid synthase C-terminal domain"/>
    <property type="match status" value="1"/>
</dbReference>
<dbReference type="Gene3D" id="2.30.30.760">
    <property type="match status" value="1"/>
</dbReference>
<dbReference type="SMART" id="SM00858">
    <property type="entry name" value="SAF"/>
    <property type="match status" value="1"/>
</dbReference>
<dbReference type="InterPro" id="IPR039246">
    <property type="entry name" value="Flagellar_FlgA"/>
</dbReference>
<dbReference type="AlphaFoldDB" id="A0A561XCG3"/>
<sequence length="270" mass="27936">MTAHFLFSDANTDAALCGATRQSHVVRAGALVRTFCLVGALAVAALGPHGVAHAQSAADPAADLGPLTQRWLDDALARNPSSALPLRMEVSVGSLDSRLRLAPCARVEPYLPVGARLWGRTRLGLRCVEGATAWNVFLPVTIKAFGPAWVLTNNVAPGAVLTANDATEAEVDWAADSSPVMANPELWVGQTAARQLVAGQAVRQAMVRAPLLFKAGAQVKVVAQGPGYAVSSAGQALTAGSAGQTVRVRMENGRIVSGTVNDSGTVDVTL</sequence>
<comment type="caution">
    <text evidence="5">The sequence shown here is derived from an EMBL/GenBank/DDBJ whole genome shotgun (WGS) entry which is preliminary data.</text>
</comment>
<dbReference type="GO" id="GO:0044780">
    <property type="term" value="P:bacterial-type flagellum assembly"/>
    <property type="evidence" value="ECO:0007669"/>
    <property type="project" value="InterPro"/>
</dbReference>
<evidence type="ECO:0000313" key="6">
    <source>
        <dbReference type="Proteomes" id="UP000321485"/>
    </source>
</evidence>
<evidence type="ECO:0000256" key="3">
    <source>
        <dbReference type="ARBA" id="ARBA00022764"/>
    </source>
</evidence>
<accession>A0A561XCG3</accession>
<organism evidence="5 6">
    <name type="scientific">Acidovorax delafieldii</name>
    <name type="common">Pseudomonas delafieldii</name>
    <dbReference type="NCBI Taxonomy" id="47920"/>
    <lineage>
        <taxon>Bacteria</taxon>
        <taxon>Pseudomonadati</taxon>
        <taxon>Pseudomonadota</taxon>
        <taxon>Betaproteobacteria</taxon>
        <taxon>Burkholderiales</taxon>
        <taxon>Comamonadaceae</taxon>
        <taxon>Acidovorax</taxon>
    </lineage>
</organism>
<protein>
    <submittedName>
        <fullName evidence="5">Flagella basal body P-ring formation protein FlgA</fullName>
    </submittedName>
</protein>
<keyword evidence="5" id="KW-0966">Cell projection</keyword>
<evidence type="ECO:0000259" key="4">
    <source>
        <dbReference type="SMART" id="SM00858"/>
    </source>
</evidence>
<evidence type="ECO:0000256" key="1">
    <source>
        <dbReference type="ARBA" id="ARBA00004418"/>
    </source>
</evidence>
<dbReference type="InterPro" id="IPR017585">
    <property type="entry name" value="SAF_FlgA"/>
</dbReference>
<proteinExistence type="predicted"/>
<dbReference type="GeneID" id="51113193"/>
<keyword evidence="5" id="KW-0969">Cilium</keyword>
<name>A0A561XCG3_ACIDE</name>
<comment type="subcellular location">
    <subcellularLocation>
        <location evidence="1">Periplasm</location>
    </subcellularLocation>
</comment>
<gene>
    <name evidence="5" type="ORF">ATF69_4152</name>
</gene>
<feature type="domain" description="SAF" evidence="4">
    <location>
        <begin position="146"/>
        <end position="208"/>
    </location>
</feature>
<dbReference type="RefSeq" id="WP_244303778.1">
    <property type="nucleotide sequence ID" value="NZ_VJWE01000017.1"/>
</dbReference>
<keyword evidence="2" id="KW-0732">Signal</keyword>
<keyword evidence="3" id="KW-0574">Periplasm</keyword>
<keyword evidence="5" id="KW-0282">Flagellum</keyword>
<dbReference type="CDD" id="cd11614">
    <property type="entry name" value="SAF_CpaB_FlgA_like"/>
    <property type="match status" value="1"/>
</dbReference>
<evidence type="ECO:0000313" key="5">
    <source>
        <dbReference type="EMBL" id="TWG33799.1"/>
    </source>
</evidence>
<dbReference type="PANTHER" id="PTHR36307">
    <property type="entry name" value="FLAGELLA BASAL BODY P-RING FORMATION PROTEIN FLGA"/>
    <property type="match status" value="1"/>
</dbReference>
<dbReference type="Pfam" id="PF17656">
    <property type="entry name" value="ChapFlgA_N"/>
    <property type="match status" value="1"/>
</dbReference>